<evidence type="ECO:0000259" key="5">
    <source>
        <dbReference type="PROSITE" id="PS50936"/>
    </source>
</evidence>
<dbReference type="EC" id="3.6.1.-" evidence="3"/>
<keyword evidence="3" id="KW-0694">RNA-binding</keyword>
<dbReference type="GO" id="GO:0016787">
    <property type="term" value="F:hydrolase activity"/>
    <property type="evidence" value="ECO:0007669"/>
    <property type="project" value="UniProtKB-KW"/>
</dbReference>
<dbReference type="Gene3D" id="1.10.40.50">
    <property type="entry name" value="Probable gtpase engc, domain 3"/>
    <property type="match status" value="1"/>
</dbReference>
<comment type="subunit">
    <text evidence="3">Monomer. Associates with 30S ribosomal subunit, binds 16S rRNA.</text>
</comment>
<evidence type="ECO:0000313" key="8">
    <source>
        <dbReference type="Proteomes" id="UP001168380"/>
    </source>
</evidence>
<keyword evidence="1 3" id="KW-0547">Nucleotide-binding</keyword>
<sequence>MSKRKLSRRQAWRIEKIQKEREKRAARRDENTGERLGESDLGPEIEGLIVTHYGTQVMVENPAEQTLKRCHFRSNLGGLVTGDRVIWRDGNPYGVVVARTERDSALMRPDPYGDLKTVAANIDRIVIVIAPYPEPHFNLVDRYLVAAESIGIEPALVINKVDLIDDDQRDKVERIHALYAGLGYTVILASAKRDEGLLPLREYLAHYTSVFVGQSGVGKSSLVNALLPDANSRVGALSEKQTGTHTTTSAQLYHIDTGGDLIDSPGIREFGLWHIEPEDVLAGFKEFRPYIGACKFRDCSHSHEPGCAILQALDDGEISAGRLAGYRRILADLHPGRSGY</sequence>
<keyword evidence="3" id="KW-0963">Cytoplasm</keyword>
<dbReference type="PROSITE" id="PS50936">
    <property type="entry name" value="ENGC_GTPASE"/>
    <property type="match status" value="1"/>
</dbReference>
<organism evidence="7 8">
    <name type="scientific">Gilvimarinus algae</name>
    <dbReference type="NCBI Taxonomy" id="3058037"/>
    <lineage>
        <taxon>Bacteria</taxon>
        <taxon>Pseudomonadati</taxon>
        <taxon>Pseudomonadota</taxon>
        <taxon>Gammaproteobacteria</taxon>
        <taxon>Cellvibrionales</taxon>
        <taxon>Cellvibrionaceae</taxon>
        <taxon>Gilvimarinus</taxon>
    </lineage>
</organism>
<feature type="region of interest" description="Disordered" evidence="4">
    <location>
        <begin position="17"/>
        <end position="40"/>
    </location>
</feature>
<comment type="cofactor">
    <cofactor evidence="3">
        <name>Zn(2+)</name>
        <dbReference type="ChEBI" id="CHEBI:29105"/>
    </cofactor>
    <text evidence="3">Binds 1 zinc ion per subunit.</text>
</comment>
<dbReference type="Gene3D" id="3.40.50.300">
    <property type="entry name" value="P-loop containing nucleotide triphosphate hydrolases"/>
    <property type="match status" value="1"/>
</dbReference>
<feature type="domain" description="CP-type G" evidence="6">
    <location>
        <begin position="112"/>
        <end position="270"/>
    </location>
</feature>
<dbReference type="CDD" id="cd01854">
    <property type="entry name" value="YjeQ_EngC"/>
    <property type="match status" value="1"/>
</dbReference>
<dbReference type="Proteomes" id="UP001168380">
    <property type="component" value="Unassembled WGS sequence"/>
</dbReference>
<dbReference type="PANTHER" id="PTHR32120:SF11">
    <property type="entry name" value="SMALL RIBOSOMAL SUBUNIT BIOGENESIS GTPASE RSGA 1, MITOCHONDRIAL-RELATED"/>
    <property type="match status" value="1"/>
</dbReference>
<dbReference type="InterPro" id="IPR010914">
    <property type="entry name" value="RsgA_GTPase_dom"/>
</dbReference>
<keyword evidence="2 3" id="KW-0342">GTP-binding</keyword>
<comment type="function">
    <text evidence="3">One of several proteins that assist in the late maturation steps of the functional core of the 30S ribosomal subunit. Helps release RbfA from mature subunits. May play a role in the assembly of ribosomal proteins into the subunit. Circularly permuted GTPase that catalyzes slow GTP hydrolysis, GTPase activity is stimulated by the 30S ribosomal subunit.</text>
</comment>
<dbReference type="InterPro" id="IPR027417">
    <property type="entry name" value="P-loop_NTPase"/>
</dbReference>
<name>A0ABT8TAU3_9GAMM</name>
<evidence type="ECO:0000313" key="7">
    <source>
        <dbReference type="EMBL" id="MDO3381066.1"/>
    </source>
</evidence>
<dbReference type="InterPro" id="IPR012340">
    <property type="entry name" value="NA-bd_OB-fold"/>
</dbReference>
<keyword evidence="8" id="KW-1185">Reference proteome</keyword>
<comment type="caution">
    <text evidence="7">The sequence shown here is derived from an EMBL/GenBank/DDBJ whole genome shotgun (WGS) entry which is preliminary data.</text>
</comment>
<keyword evidence="3 7" id="KW-0378">Hydrolase</keyword>
<keyword evidence="3" id="KW-0479">Metal-binding</keyword>
<keyword evidence="3" id="KW-0862">Zinc</keyword>
<dbReference type="RefSeq" id="WP_302711190.1">
    <property type="nucleotide sequence ID" value="NZ_JAULRT010000032.1"/>
</dbReference>
<gene>
    <name evidence="3 7" type="primary">rsgA</name>
    <name evidence="7" type="ORF">QWI16_02700</name>
</gene>
<evidence type="ECO:0000259" key="6">
    <source>
        <dbReference type="PROSITE" id="PS51721"/>
    </source>
</evidence>
<dbReference type="PROSITE" id="PS51721">
    <property type="entry name" value="G_CP"/>
    <property type="match status" value="1"/>
</dbReference>
<dbReference type="InterPro" id="IPR030378">
    <property type="entry name" value="G_CP_dom"/>
</dbReference>
<accession>A0ABT8TAU3</accession>
<feature type="binding site" evidence="3">
    <location>
        <position position="294"/>
    </location>
    <ligand>
        <name>Zn(2+)</name>
        <dbReference type="ChEBI" id="CHEBI:29105"/>
    </ligand>
</feature>
<dbReference type="SUPFAM" id="SSF52540">
    <property type="entry name" value="P-loop containing nucleoside triphosphate hydrolases"/>
    <property type="match status" value="1"/>
</dbReference>
<feature type="binding site" evidence="3">
    <location>
        <position position="307"/>
    </location>
    <ligand>
        <name>Zn(2+)</name>
        <dbReference type="ChEBI" id="CHEBI:29105"/>
    </ligand>
</feature>
<evidence type="ECO:0000256" key="2">
    <source>
        <dbReference type="ARBA" id="ARBA00023134"/>
    </source>
</evidence>
<evidence type="ECO:0000256" key="1">
    <source>
        <dbReference type="ARBA" id="ARBA00022741"/>
    </source>
</evidence>
<proteinExistence type="inferred from homology"/>
<dbReference type="NCBIfam" id="TIGR00157">
    <property type="entry name" value="ribosome small subunit-dependent GTPase A"/>
    <property type="match status" value="1"/>
</dbReference>
<feature type="binding site" evidence="3">
    <location>
        <begin position="213"/>
        <end position="221"/>
    </location>
    <ligand>
        <name>GTP</name>
        <dbReference type="ChEBI" id="CHEBI:37565"/>
    </ligand>
</feature>
<dbReference type="NCBIfam" id="NF008931">
    <property type="entry name" value="PRK12288.1"/>
    <property type="match status" value="1"/>
</dbReference>
<dbReference type="Pfam" id="PF03193">
    <property type="entry name" value="RsgA_GTPase"/>
    <property type="match status" value="1"/>
</dbReference>
<dbReference type="EMBL" id="JAULRT010000032">
    <property type="protein sequence ID" value="MDO3381066.1"/>
    <property type="molecule type" value="Genomic_DNA"/>
</dbReference>
<feature type="compositionally biased region" description="Basic and acidic residues" evidence="4">
    <location>
        <begin position="17"/>
        <end position="38"/>
    </location>
</feature>
<dbReference type="PANTHER" id="PTHR32120">
    <property type="entry name" value="SMALL RIBOSOMAL SUBUNIT BIOGENESIS GTPASE RSGA"/>
    <property type="match status" value="1"/>
</dbReference>
<reference evidence="7" key="1">
    <citation type="submission" date="2023-07" db="EMBL/GenBank/DDBJ databases">
        <title>Gilvimarinus algae sp. nov., isolated from the surface of Kelp.</title>
        <authorList>
            <person name="Sun Y.Y."/>
            <person name="Gong Y."/>
            <person name="Du Z.J."/>
        </authorList>
    </citation>
    <scope>NUCLEOTIDE SEQUENCE</scope>
    <source>
        <strain evidence="7">SDUM040014</strain>
    </source>
</reference>
<feature type="binding site" evidence="3">
    <location>
        <position position="301"/>
    </location>
    <ligand>
        <name>Zn(2+)</name>
        <dbReference type="ChEBI" id="CHEBI:29105"/>
    </ligand>
</feature>
<dbReference type="InterPro" id="IPR004881">
    <property type="entry name" value="Ribosome_biogen_GTPase_RsgA"/>
</dbReference>
<keyword evidence="3" id="KW-0699">rRNA-binding</keyword>
<dbReference type="HAMAP" id="MF_01820">
    <property type="entry name" value="GTPase_RsgA"/>
    <property type="match status" value="1"/>
</dbReference>
<evidence type="ECO:0000256" key="3">
    <source>
        <dbReference type="HAMAP-Rule" id="MF_01820"/>
    </source>
</evidence>
<dbReference type="Gene3D" id="2.40.50.140">
    <property type="entry name" value="Nucleic acid-binding proteins"/>
    <property type="match status" value="1"/>
</dbReference>
<feature type="binding site" evidence="3">
    <location>
        <begin position="159"/>
        <end position="162"/>
    </location>
    <ligand>
        <name>GTP</name>
        <dbReference type="ChEBI" id="CHEBI:37565"/>
    </ligand>
</feature>
<evidence type="ECO:0000256" key="4">
    <source>
        <dbReference type="SAM" id="MobiDB-lite"/>
    </source>
</evidence>
<protein>
    <recommendedName>
        <fullName evidence="3">Small ribosomal subunit biogenesis GTPase RsgA</fullName>
        <ecNumber evidence="3">3.6.1.-</ecNumber>
    </recommendedName>
</protein>
<feature type="domain" description="EngC GTPase" evidence="5">
    <location>
        <begin position="120"/>
        <end position="268"/>
    </location>
</feature>
<comment type="subcellular location">
    <subcellularLocation>
        <location evidence="3">Cytoplasm</location>
    </subcellularLocation>
</comment>
<comment type="similarity">
    <text evidence="3">Belongs to the TRAFAC class YlqF/YawG GTPase family. RsgA subfamily.</text>
</comment>
<feature type="binding site" evidence="3">
    <location>
        <position position="299"/>
    </location>
    <ligand>
        <name>Zn(2+)</name>
        <dbReference type="ChEBI" id="CHEBI:29105"/>
    </ligand>
</feature>
<keyword evidence="3" id="KW-0690">Ribosome biogenesis</keyword>